<dbReference type="InterPro" id="IPR011330">
    <property type="entry name" value="Glyco_hydro/deAcase_b/a-brl"/>
</dbReference>
<dbReference type="InterPro" id="IPR032442">
    <property type="entry name" value="CTU1_C"/>
</dbReference>
<keyword evidence="4 6" id="KW-0819">tRNA processing</keyword>
<sequence>MSTDNFKIFFLQTCPPSLYFDSKLKYCTFKTEQLTCGPIDEAEVRAEERELSQDALPSCQLDDCHLPNCFCTNDGTLIPANIPPSQTPQMVLISFSGALNDLVYDHYRRVLGYGNRFNSQQSRRNPNGCGIRATFFINHEYSNYAQIQWFAAQGHEMAVHSITHRQPETWWTDHANYSEWAEEMIGMREIMIANAGGTTTTPVLTRENIVGMRAPFIRPGGNSMFEMAHDFGFLYDSSIAAPRGTPPYWPFTYDYRQPFDCSNQPKKDESQRFGPTDDDSGYGRGGGFGSGRGSNRGRALKCPTRAFPGLWEIPINPLFNEFNTCHHADQCVFPAASDDDDIESIVDFLKENFDRHYNTNRAPFQLNFHVTWFTQKRNIRALNRFLDHIQSIKDVWFVTFQQMLSWIRNPKPSNESSFPCETNTTVYSCSRPHTCVVKHYLNKDNSAASEDNYSRADTRYMPVCHSSLCPQQYQWYGNTAGRKRNFKTIMQLIEENPPPPSSSSGSSESVEPKFCFLKLQLFIIKFLINCSRCKTAKANVKRSKTTDSLCKQCFFYCFETEIHETIIHGKLFQRGEKVAIGASGGKDSTVLAYIMKLLNDRYDYGLDLFLLSIDEGIRGYRDDSLDTVKQNQNDYQIPLKILSYQDLYGWTMDEIVQATGLKNNCTFCGVFRRQALDRGALQLKCDTIVTGHNADDLAETILMNILRGDIARLGRSVRIVTDIDDIDEIENHGWCIRRAKPFKYTYEKEIVLYARFKQLKYFSTECLYSPMAYRGYVREHLKQMEKIRPSVILDIIKSGESFDSRKSGRSDSVQPPNKNSRLKSKGICKRCGYISSQNICKACILLEGLNTGRPRLGISKTSKIEKVLTNNSCNSDSNCICKQLETEK</sequence>
<proteinExistence type="inferred from homology"/>
<dbReference type="InterPro" id="IPR056369">
    <property type="entry name" value="CTU1-like_ATP-bd"/>
</dbReference>
<dbReference type="EMBL" id="NJHN03000077">
    <property type="protein sequence ID" value="KAH9417367.1"/>
    <property type="molecule type" value="Genomic_DNA"/>
</dbReference>
<protein>
    <recommendedName>
        <fullName evidence="6">Cytoplasmic tRNA 2-thiolation protein 1</fullName>
        <ecNumber evidence="6">2.7.7.-</ecNumber>
    </recommendedName>
    <alternativeName>
        <fullName evidence="6">Cytoplasmic tRNA adenylyltransferase 1</fullName>
    </alternativeName>
</protein>
<organism evidence="10 11">
    <name type="scientific">Dermatophagoides pteronyssinus</name>
    <name type="common">European house dust mite</name>
    <dbReference type="NCBI Taxonomy" id="6956"/>
    <lineage>
        <taxon>Eukaryota</taxon>
        <taxon>Metazoa</taxon>
        <taxon>Ecdysozoa</taxon>
        <taxon>Arthropoda</taxon>
        <taxon>Chelicerata</taxon>
        <taxon>Arachnida</taxon>
        <taxon>Acari</taxon>
        <taxon>Acariformes</taxon>
        <taxon>Sarcoptiformes</taxon>
        <taxon>Astigmata</taxon>
        <taxon>Psoroptidia</taxon>
        <taxon>Analgoidea</taxon>
        <taxon>Pyroglyphidae</taxon>
        <taxon>Dermatophagoidinae</taxon>
        <taxon>Dermatophagoides</taxon>
    </lineage>
</organism>
<evidence type="ECO:0000313" key="11">
    <source>
        <dbReference type="Proteomes" id="UP000887458"/>
    </source>
</evidence>
<comment type="pathway">
    <text evidence="6">tRNA modification; 5-methoxycarbonylmethyl-2-thiouridine-tRNA biosynthesis.</text>
</comment>
<feature type="compositionally biased region" description="Gly residues" evidence="7">
    <location>
        <begin position="282"/>
        <end position="294"/>
    </location>
</feature>
<dbReference type="CDD" id="cd01713">
    <property type="entry name" value="CTU1-like"/>
    <property type="match status" value="1"/>
</dbReference>
<dbReference type="PANTHER" id="PTHR11807">
    <property type="entry name" value="ATPASES OF THE PP SUPERFAMILY-RELATED"/>
    <property type="match status" value="1"/>
</dbReference>
<dbReference type="Pfam" id="PF16503">
    <property type="entry name" value="zn-ribbon_14"/>
    <property type="match status" value="1"/>
</dbReference>
<dbReference type="Proteomes" id="UP000887458">
    <property type="component" value="Unassembled WGS sequence"/>
</dbReference>
<keyword evidence="2 6" id="KW-0820">tRNA-binding</keyword>
<dbReference type="EC" id="2.7.7.-" evidence="6"/>
<keyword evidence="3 6" id="KW-0808">Transferase</keyword>
<dbReference type="NCBIfam" id="TIGR00269">
    <property type="entry name" value="TIGR00269 family protein"/>
    <property type="match status" value="1"/>
</dbReference>
<dbReference type="PROSITE" id="PS01263">
    <property type="entry name" value="UPF0021"/>
    <property type="match status" value="1"/>
</dbReference>
<evidence type="ECO:0000256" key="1">
    <source>
        <dbReference type="ARBA" id="ARBA00022490"/>
    </source>
</evidence>
<dbReference type="Pfam" id="PF01171">
    <property type="entry name" value="ATP_bind_3"/>
    <property type="match status" value="1"/>
</dbReference>
<evidence type="ECO:0000256" key="3">
    <source>
        <dbReference type="ARBA" id="ARBA00022679"/>
    </source>
</evidence>
<evidence type="ECO:0000256" key="7">
    <source>
        <dbReference type="SAM" id="MobiDB-lite"/>
    </source>
</evidence>
<dbReference type="PANTHER" id="PTHR11807:SF12">
    <property type="entry name" value="CYTOPLASMIC TRNA 2-THIOLATION PROTEIN 1"/>
    <property type="match status" value="1"/>
</dbReference>
<feature type="domain" description="Cytoplasmic tRNA 2-thiolation protein 1 C-terminal" evidence="9">
    <location>
        <begin position="827"/>
        <end position="856"/>
    </location>
</feature>
<comment type="subcellular location">
    <subcellularLocation>
        <location evidence="6">Cytoplasm</location>
    </subcellularLocation>
</comment>
<keyword evidence="1 6" id="KW-0963">Cytoplasm</keyword>
<reference evidence="10 11" key="2">
    <citation type="journal article" date="2022" name="Mol. Biol. Evol.">
        <title>Comparative Genomics Reveals Insights into the Divergent Evolution of Astigmatic Mites and Household Pest Adaptations.</title>
        <authorList>
            <person name="Xiong Q."/>
            <person name="Wan A.T."/>
            <person name="Liu X."/>
            <person name="Fung C.S."/>
            <person name="Xiao X."/>
            <person name="Malainual N."/>
            <person name="Hou J."/>
            <person name="Wang L."/>
            <person name="Wang M."/>
            <person name="Yang K.Y."/>
            <person name="Cui Y."/>
            <person name="Leung E.L."/>
            <person name="Nong W."/>
            <person name="Shin S.K."/>
            <person name="Au S.W."/>
            <person name="Jeong K.Y."/>
            <person name="Chew F.T."/>
            <person name="Hui J.H."/>
            <person name="Leung T.F."/>
            <person name="Tungtrongchitr A."/>
            <person name="Zhong N."/>
            <person name="Liu Z."/>
            <person name="Tsui S.K."/>
        </authorList>
    </citation>
    <scope>NUCLEOTIDE SEQUENCE [LARGE SCALE GENOMIC DNA]</scope>
    <source>
        <strain evidence="10">Derp</strain>
    </source>
</reference>
<evidence type="ECO:0000256" key="5">
    <source>
        <dbReference type="ARBA" id="ARBA00022884"/>
    </source>
</evidence>
<keyword evidence="11" id="KW-1185">Reference proteome</keyword>
<comment type="caution">
    <text evidence="10">The sequence shown here is derived from an EMBL/GenBank/DDBJ whole genome shotgun (WGS) entry which is preliminary data.</text>
</comment>
<feature type="region of interest" description="Disordered" evidence="7">
    <location>
        <begin position="803"/>
        <end position="823"/>
    </location>
</feature>
<keyword evidence="5 6" id="KW-0694">RNA-binding</keyword>
<dbReference type="SUPFAM" id="SSF52402">
    <property type="entry name" value="Adenine nucleotide alpha hydrolases-like"/>
    <property type="match status" value="1"/>
</dbReference>
<evidence type="ECO:0000256" key="2">
    <source>
        <dbReference type="ARBA" id="ARBA00022555"/>
    </source>
</evidence>
<feature type="domain" description="tRNA(Ile)-lysidine/2-thiocytidine synthase N-terminal" evidence="8">
    <location>
        <begin position="577"/>
        <end position="778"/>
    </location>
</feature>
<dbReference type="InterPro" id="IPR011063">
    <property type="entry name" value="TilS/TtcA_N"/>
</dbReference>
<feature type="compositionally biased region" description="Polar residues" evidence="7">
    <location>
        <begin position="810"/>
        <end position="819"/>
    </location>
</feature>
<name>A0ABQ8J451_DERPT</name>
<dbReference type="InterPro" id="IPR020554">
    <property type="entry name" value="UPF0021_CS"/>
</dbReference>
<dbReference type="InterPro" id="IPR014729">
    <property type="entry name" value="Rossmann-like_a/b/a_fold"/>
</dbReference>
<dbReference type="Gene3D" id="3.20.20.370">
    <property type="entry name" value="Glycoside hydrolase/deacetylase"/>
    <property type="match status" value="1"/>
</dbReference>
<dbReference type="SUPFAM" id="SSF88713">
    <property type="entry name" value="Glycoside hydrolase/deacetylase"/>
    <property type="match status" value="1"/>
</dbReference>
<dbReference type="Gene3D" id="3.40.50.620">
    <property type="entry name" value="HUPs"/>
    <property type="match status" value="1"/>
</dbReference>
<dbReference type="HAMAP" id="MF_03053">
    <property type="entry name" value="CTU1"/>
    <property type="match status" value="1"/>
</dbReference>
<accession>A0ABQ8J451</accession>
<evidence type="ECO:0000256" key="6">
    <source>
        <dbReference type="HAMAP-Rule" id="MF_03053"/>
    </source>
</evidence>
<evidence type="ECO:0000256" key="4">
    <source>
        <dbReference type="ARBA" id="ARBA00022694"/>
    </source>
</evidence>
<reference evidence="10 11" key="1">
    <citation type="journal article" date="2018" name="J. Allergy Clin. Immunol.">
        <title>High-quality assembly of Dermatophagoides pteronyssinus genome and transcriptome reveals a wide range of novel allergens.</title>
        <authorList>
            <person name="Liu X.Y."/>
            <person name="Yang K.Y."/>
            <person name="Wang M.Q."/>
            <person name="Kwok J.S."/>
            <person name="Zeng X."/>
            <person name="Yang Z."/>
            <person name="Xiao X.J."/>
            <person name="Lau C.P."/>
            <person name="Li Y."/>
            <person name="Huang Z.M."/>
            <person name="Ba J.G."/>
            <person name="Yim A.K."/>
            <person name="Ouyang C.Y."/>
            <person name="Ngai S.M."/>
            <person name="Chan T.F."/>
            <person name="Leung E.L."/>
            <person name="Liu L."/>
            <person name="Liu Z.G."/>
            <person name="Tsui S.K."/>
        </authorList>
    </citation>
    <scope>NUCLEOTIDE SEQUENCE [LARGE SCALE GENOMIC DNA]</scope>
    <source>
        <strain evidence="10">Derp</strain>
    </source>
</reference>
<dbReference type="InterPro" id="IPR000541">
    <property type="entry name" value="Ncs6/Tuc1/Ctu1"/>
</dbReference>
<feature type="region of interest" description="Disordered" evidence="7">
    <location>
        <begin position="264"/>
        <end position="297"/>
    </location>
</feature>
<gene>
    <name evidence="10" type="primary">Cda4</name>
    <name evidence="10" type="ORF">DERP_007365</name>
</gene>
<comment type="function">
    <text evidence="6">Plays a central role in 2-thiolation of mcm(5)S(2)U at tRNA wobble positions of tRNA(Lys), tRNA(Glu) and tRNA(Gln). Directly binds tRNAs and probably acts by catalyzing adenylation of tRNAs, an intermediate required for 2-thiolation. It is unclear whether it acts as a sulfurtransferase that transfers sulfur from thiocarboxylated URM1 onto the uridine of tRNAs at wobble position.</text>
</comment>
<evidence type="ECO:0000313" key="10">
    <source>
        <dbReference type="EMBL" id="KAH9417367.1"/>
    </source>
</evidence>
<evidence type="ECO:0000259" key="9">
    <source>
        <dbReference type="Pfam" id="PF16503"/>
    </source>
</evidence>
<evidence type="ECO:0000259" key="8">
    <source>
        <dbReference type="Pfam" id="PF01171"/>
    </source>
</evidence>
<comment type="similarity">
    <text evidence="6">Belongs to the TtcA family. CTU1/NCS6/ATPBD3 subfamily.</text>
</comment>